<dbReference type="GO" id="GO:0008932">
    <property type="term" value="F:lytic endotransglycosylase activity"/>
    <property type="evidence" value="ECO:0007669"/>
    <property type="project" value="TreeGrafter"/>
</dbReference>
<feature type="domain" description="LysM" evidence="2">
    <location>
        <begin position="25"/>
        <end position="68"/>
    </location>
</feature>
<evidence type="ECO:0000256" key="1">
    <source>
        <dbReference type="SAM" id="SignalP"/>
    </source>
</evidence>
<reference evidence="3 4" key="1">
    <citation type="journal article" date="2011" name="Stand. Genomic Sci.">
        <title>Complete genome sequence of Deinococcus maricopensis type strain (LB-34).</title>
        <authorList>
            <person name="Pukall R."/>
            <person name="Zeytun A."/>
            <person name="Lucas S."/>
            <person name="Lapidus A."/>
            <person name="Hammon N."/>
            <person name="Deshpande S."/>
            <person name="Nolan M."/>
            <person name="Cheng J.F."/>
            <person name="Pitluck S."/>
            <person name="Liolios K."/>
            <person name="Pagani I."/>
            <person name="Mikhailova N."/>
            <person name="Ivanova N."/>
            <person name="Mavromatis K."/>
            <person name="Pati A."/>
            <person name="Tapia R."/>
            <person name="Han C."/>
            <person name="Goodwin L."/>
            <person name="Chen A."/>
            <person name="Palaniappan K."/>
            <person name="Land M."/>
            <person name="Hauser L."/>
            <person name="Chang Y.J."/>
            <person name="Jeffries C.D."/>
            <person name="Brambilla E.M."/>
            <person name="Rohde M."/>
            <person name="Goker M."/>
            <person name="Detter J.C."/>
            <person name="Woyke T."/>
            <person name="Bristow J."/>
            <person name="Eisen J.A."/>
            <person name="Markowitz V."/>
            <person name="Hugenholtz P."/>
            <person name="Kyrpides N.C."/>
            <person name="Klenk H.P."/>
        </authorList>
    </citation>
    <scope>NUCLEOTIDE SEQUENCE [LARGE SCALE GENOMIC DNA]</scope>
    <source>
        <strain evidence="4">DSM 21211 / LMG 22137 / NRRL B-23946 / LB-34</strain>
    </source>
</reference>
<proteinExistence type="predicted"/>
<dbReference type="EMBL" id="CP002454">
    <property type="protein sequence ID" value="ADV67231.1"/>
    <property type="molecule type" value="Genomic_DNA"/>
</dbReference>
<dbReference type="Gene3D" id="3.10.350.10">
    <property type="entry name" value="LysM domain"/>
    <property type="match status" value="3"/>
</dbReference>
<dbReference type="Pfam" id="PF01476">
    <property type="entry name" value="LysM"/>
    <property type="match status" value="3"/>
</dbReference>
<feature type="signal peptide" evidence="1">
    <location>
        <begin position="1"/>
        <end position="24"/>
    </location>
</feature>
<protein>
    <submittedName>
        <fullName evidence="3">Peptidoglycan-binding lysin domain protein</fullName>
    </submittedName>
</protein>
<dbReference type="PANTHER" id="PTHR33734:SF22">
    <property type="entry name" value="MEMBRANE-BOUND LYTIC MUREIN TRANSGLYCOSYLASE D"/>
    <property type="match status" value="1"/>
</dbReference>
<evidence type="ECO:0000313" key="3">
    <source>
        <dbReference type="EMBL" id="ADV67231.1"/>
    </source>
</evidence>
<dbReference type="CDD" id="cd00118">
    <property type="entry name" value="LysM"/>
    <property type="match status" value="2"/>
</dbReference>
<sequence precursor="true">MPWPRRVPPLLAALALLTATVAHAATVTVRPGDTLFRIATRAGTTVQNLKRLNGLRGDTIRAGQDLRVSGAPTPRATPAQFAIITVRRGDTLGVLATRARTTVAALKAANGLRSDTIRVGQVLRLPGATVRAAPRPTTVTRVIYSFVTVTPGQDLTFLARTYRTSAAHLRNINHLRGNSTYAGQRVLVPKRVPVAIPPRPVRAPITLARGVSLGVPVRIVRVDLRHPDVRVTPIAPPSGFGTGLRVGDLARTTAASAIINGSYFHPRTYAPAGDLVLGGRLLAWGRVPYALAITPDNRATIRAKSATWRGFESVVASGPRILVGGRVQRTFSPIFRDQALYRRAARSAVGVRGNRDLIFLNTSAALTVTETAKIMQRLGATDALLLDGGSSAGLAWNGHALKDSARRVAYGIAMYANYTGKRYAR</sequence>
<evidence type="ECO:0000313" key="4">
    <source>
        <dbReference type="Proteomes" id="UP000008635"/>
    </source>
</evidence>
<dbReference type="eggNOG" id="COG4632">
    <property type="taxonomic scope" value="Bacteria"/>
</dbReference>
<keyword evidence="1" id="KW-0732">Signal</keyword>
<dbReference type="InterPro" id="IPR018711">
    <property type="entry name" value="NAGPA"/>
</dbReference>
<feature type="domain" description="LysM" evidence="2">
    <location>
        <begin position="82"/>
        <end position="125"/>
    </location>
</feature>
<organism evidence="3 4">
    <name type="scientific">Deinococcus maricopensis (strain DSM 21211 / LMG 22137 / NRRL B-23946 / LB-34)</name>
    <dbReference type="NCBI Taxonomy" id="709986"/>
    <lineage>
        <taxon>Bacteria</taxon>
        <taxon>Thermotogati</taxon>
        <taxon>Deinococcota</taxon>
        <taxon>Deinococci</taxon>
        <taxon>Deinococcales</taxon>
        <taxon>Deinococcaceae</taxon>
        <taxon>Deinococcus</taxon>
    </lineage>
</organism>
<dbReference type="RefSeq" id="WP_013556736.1">
    <property type="nucleotide sequence ID" value="NC_014958.1"/>
</dbReference>
<dbReference type="InterPro" id="IPR018392">
    <property type="entry name" value="LysM"/>
</dbReference>
<dbReference type="PROSITE" id="PS51782">
    <property type="entry name" value="LYSM"/>
    <property type="match status" value="3"/>
</dbReference>
<dbReference type="STRING" id="709986.Deima_1582"/>
<dbReference type="AlphaFoldDB" id="E8U842"/>
<dbReference type="PANTHER" id="PTHR33734">
    <property type="entry name" value="LYSM DOMAIN-CONTAINING GPI-ANCHORED PROTEIN 2"/>
    <property type="match status" value="1"/>
</dbReference>
<reference evidence="4" key="2">
    <citation type="submission" date="2011-01" db="EMBL/GenBank/DDBJ databases">
        <title>The complete genome of Deinococcus maricopensis DSM 21211.</title>
        <authorList>
            <consortium name="US DOE Joint Genome Institute (JGI-PGF)"/>
            <person name="Lucas S."/>
            <person name="Copeland A."/>
            <person name="Lapidus A."/>
            <person name="Goodwin L."/>
            <person name="Pitluck S."/>
            <person name="Kyrpides N."/>
            <person name="Mavromatis K."/>
            <person name="Pagani I."/>
            <person name="Ivanova N."/>
            <person name="Ovchinnikova G."/>
            <person name="Zeytun A."/>
            <person name="Detter J.C."/>
            <person name="Han C."/>
            <person name="Land M."/>
            <person name="Hauser L."/>
            <person name="Markowitz V."/>
            <person name="Cheng J.-F."/>
            <person name="Hugenholtz P."/>
            <person name="Woyke T."/>
            <person name="Wu D."/>
            <person name="Pukall R."/>
            <person name="Gehrich-Schroeter G."/>
            <person name="Brambilla E."/>
            <person name="Klenk H.-P."/>
            <person name="Eisen J.A."/>
        </authorList>
    </citation>
    <scope>NUCLEOTIDE SEQUENCE [LARGE SCALE GENOMIC DNA]</scope>
    <source>
        <strain evidence="4">DSM 21211 / LMG 22137 / NRRL B-23946 / LB-34</strain>
    </source>
</reference>
<dbReference type="Proteomes" id="UP000008635">
    <property type="component" value="Chromosome"/>
</dbReference>
<gene>
    <name evidence="3" type="ordered locus">Deima_1582</name>
</gene>
<dbReference type="eggNOG" id="COG1388">
    <property type="taxonomic scope" value="Bacteria"/>
</dbReference>
<accession>E8U842</accession>
<feature type="domain" description="LysM" evidence="2">
    <location>
        <begin position="145"/>
        <end position="188"/>
    </location>
</feature>
<evidence type="ECO:0000259" key="2">
    <source>
        <dbReference type="PROSITE" id="PS51782"/>
    </source>
</evidence>
<dbReference type="HOGENOM" id="CLU_026899_0_0_0"/>
<dbReference type="SUPFAM" id="SSF54106">
    <property type="entry name" value="LysM domain"/>
    <property type="match status" value="3"/>
</dbReference>
<feature type="chain" id="PRO_5003228421" evidence="1">
    <location>
        <begin position="25"/>
        <end position="425"/>
    </location>
</feature>
<dbReference type="Pfam" id="PF09992">
    <property type="entry name" value="NAGPA"/>
    <property type="match status" value="1"/>
</dbReference>
<dbReference type="KEGG" id="dmr:Deima_1582"/>
<dbReference type="OrthoDB" id="60771at2"/>
<name>E8U842_DEIML</name>
<dbReference type="SMART" id="SM00257">
    <property type="entry name" value="LysM"/>
    <property type="match status" value="3"/>
</dbReference>
<keyword evidence="4" id="KW-1185">Reference proteome</keyword>
<dbReference type="InterPro" id="IPR036779">
    <property type="entry name" value="LysM_dom_sf"/>
</dbReference>